<dbReference type="AlphaFoldDB" id="W8AYF6"/>
<dbReference type="Pfam" id="PF01400">
    <property type="entry name" value="Astacin"/>
    <property type="match status" value="1"/>
</dbReference>
<dbReference type="FunFam" id="3.40.390.10:FF:000037">
    <property type="entry name" value="Metalloendopeptidase"/>
    <property type="match status" value="1"/>
</dbReference>
<feature type="binding site" evidence="1">
    <location>
        <position position="161"/>
    </location>
    <ligand>
        <name>Zn(2+)</name>
        <dbReference type="ChEBI" id="CHEBI:29105"/>
        <note>catalytic</note>
    </ligand>
</feature>
<reference evidence="4" key="1">
    <citation type="submission" date="2013-07" db="EMBL/GenBank/DDBJ databases">
        <authorList>
            <person name="Geib S."/>
        </authorList>
    </citation>
    <scope>NUCLEOTIDE SEQUENCE</scope>
</reference>
<proteinExistence type="evidence at transcript level"/>
<dbReference type="InterPro" id="IPR001506">
    <property type="entry name" value="Peptidase_M12A"/>
</dbReference>
<dbReference type="SMART" id="SM00235">
    <property type="entry name" value="ZnMc"/>
    <property type="match status" value="1"/>
</dbReference>
<dbReference type="CDD" id="cd04280">
    <property type="entry name" value="ZnMc_astacin_like"/>
    <property type="match status" value="1"/>
</dbReference>
<dbReference type="GO" id="GO:0006508">
    <property type="term" value="P:proteolysis"/>
    <property type="evidence" value="ECO:0007669"/>
    <property type="project" value="UniProtKB-KW"/>
</dbReference>
<keyword evidence="2" id="KW-0732">Signal</keyword>
<dbReference type="PANTHER" id="PTHR10127:SF814">
    <property type="entry name" value="MEPRIN A SUBUNIT BETA"/>
    <property type="match status" value="1"/>
</dbReference>
<dbReference type="Gene3D" id="3.40.390.10">
    <property type="entry name" value="Collagenase (Catalytic Domain)"/>
    <property type="match status" value="1"/>
</dbReference>
<dbReference type="InterPro" id="IPR034035">
    <property type="entry name" value="Astacin-like_dom"/>
</dbReference>
<keyword evidence="1 2" id="KW-0378">Hydrolase</keyword>
<dbReference type="SUPFAM" id="SSF55486">
    <property type="entry name" value="Metalloproteases ('zincins'), catalytic domain"/>
    <property type="match status" value="1"/>
</dbReference>
<dbReference type="InterPro" id="IPR006026">
    <property type="entry name" value="Peptidase_Metallo"/>
</dbReference>
<dbReference type="GO" id="GO:0004222">
    <property type="term" value="F:metalloendopeptidase activity"/>
    <property type="evidence" value="ECO:0007669"/>
    <property type="project" value="UniProtKB-UniRule"/>
</dbReference>
<organism evidence="4">
    <name type="scientific">Ceratitis capitata</name>
    <name type="common">Mediterranean fruit fly</name>
    <name type="synonym">Tephritis capitata</name>
    <dbReference type="NCBI Taxonomy" id="7213"/>
    <lineage>
        <taxon>Eukaryota</taxon>
        <taxon>Metazoa</taxon>
        <taxon>Ecdysozoa</taxon>
        <taxon>Arthropoda</taxon>
        <taxon>Hexapoda</taxon>
        <taxon>Insecta</taxon>
        <taxon>Pterygota</taxon>
        <taxon>Neoptera</taxon>
        <taxon>Endopterygota</taxon>
        <taxon>Diptera</taxon>
        <taxon>Brachycera</taxon>
        <taxon>Muscomorpha</taxon>
        <taxon>Tephritoidea</taxon>
        <taxon>Tephritidae</taxon>
        <taxon>Ceratitis</taxon>
        <taxon>Ceratitis</taxon>
    </lineage>
</organism>
<evidence type="ECO:0000313" key="4">
    <source>
        <dbReference type="EMBL" id="JAB85896.1"/>
    </source>
</evidence>
<dbReference type="PRINTS" id="PR00480">
    <property type="entry name" value="ASTACIN"/>
</dbReference>
<keyword evidence="1 2" id="KW-0479">Metal-binding</keyword>
<feature type="signal peptide" evidence="2">
    <location>
        <begin position="1"/>
        <end position="26"/>
    </location>
</feature>
<feature type="binding site" evidence="1">
    <location>
        <position position="171"/>
    </location>
    <ligand>
        <name>Zn(2+)</name>
        <dbReference type="ChEBI" id="CHEBI:29105"/>
        <note>catalytic</note>
    </ligand>
</feature>
<evidence type="ECO:0000256" key="2">
    <source>
        <dbReference type="RuleBase" id="RU361183"/>
    </source>
</evidence>
<dbReference type="MEROPS" id="M12.A13"/>
<feature type="chain" id="PRO_5005151380" description="Metalloendopeptidase" evidence="2">
    <location>
        <begin position="27"/>
        <end position="266"/>
    </location>
</feature>
<gene>
    <name evidence="4" type="primary">NAS4</name>
</gene>
<keyword evidence="1 2" id="KW-0482">Metalloprotease</keyword>
<feature type="domain" description="Peptidase M12A" evidence="3">
    <location>
        <begin position="64"/>
        <end position="263"/>
    </location>
</feature>
<reference evidence="4" key="2">
    <citation type="journal article" date="2014" name="BMC Genomics">
        <title>A genomic perspective to assessing quality of mass-reared SIT flies used in Mediterranean fruit fly (Ceratitis capitata) eradication in California.</title>
        <authorList>
            <person name="Calla B."/>
            <person name="Hall B."/>
            <person name="Hou S."/>
            <person name="Geib S.M."/>
        </authorList>
    </citation>
    <scope>NUCLEOTIDE SEQUENCE</scope>
</reference>
<name>W8AYF6_CERCA</name>
<dbReference type="PROSITE" id="PS51864">
    <property type="entry name" value="ASTACIN"/>
    <property type="match status" value="1"/>
</dbReference>
<accession>W8AYF6</accession>
<keyword evidence="1 2" id="KW-0645">Protease</keyword>
<feature type="active site" evidence="1">
    <location>
        <position position="162"/>
    </location>
</feature>
<keyword evidence="1 2" id="KW-0862">Zinc</keyword>
<comment type="cofactor">
    <cofactor evidence="1 2">
        <name>Zn(2+)</name>
        <dbReference type="ChEBI" id="CHEBI:29105"/>
    </cofactor>
    <text evidence="1 2">Binds 1 zinc ion per subunit.</text>
</comment>
<feature type="binding site" evidence="1">
    <location>
        <position position="165"/>
    </location>
    <ligand>
        <name>Zn(2+)</name>
        <dbReference type="ChEBI" id="CHEBI:29105"/>
        <note>catalytic</note>
    </ligand>
</feature>
<sequence length="266" mass="29892">MKTSGILANLIWPILYILINANSTYGNPISTAIDPELSAGMFEGDMILTPAQESMLRGGDLGRNGLVDETKRWPNAVVYYKIVGDFDAIHRQAILEAIEVLESRTCLKFHQASDDAKRYVAISSKTGGCFTAVGYQAKVQTMNLENYPIGEGCFRPGTILHEFMHALGFYHQQSDSNRDEYIQVVYDNIVPGKEANFEKYDASFVTDFDVGYDYESCLHYSTRAFSKNGDDTIVPLDPNARIGQREHMSKKDIDKINIMYKCPILL</sequence>
<dbReference type="OrthoDB" id="291007at2759"/>
<dbReference type="EC" id="3.4.24.-" evidence="2"/>
<evidence type="ECO:0000256" key="1">
    <source>
        <dbReference type="PROSITE-ProRule" id="PRU01211"/>
    </source>
</evidence>
<comment type="caution">
    <text evidence="1">Lacks conserved residue(s) required for the propagation of feature annotation.</text>
</comment>
<dbReference type="EMBL" id="GAMC01020659">
    <property type="protein sequence ID" value="JAB85896.1"/>
    <property type="molecule type" value="mRNA"/>
</dbReference>
<dbReference type="GO" id="GO:0008270">
    <property type="term" value="F:zinc ion binding"/>
    <property type="evidence" value="ECO:0007669"/>
    <property type="project" value="UniProtKB-UniRule"/>
</dbReference>
<protein>
    <recommendedName>
        <fullName evidence="2">Metalloendopeptidase</fullName>
        <ecNumber evidence="2">3.4.24.-</ecNumber>
    </recommendedName>
</protein>
<evidence type="ECO:0000259" key="3">
    <source>
        <dbReference type="PROSITE" id="PS51864"/>
    </source>
</evidence>
<dbReference type="PANTHER" id="PTHR10127">
    <property type="entry name" value="DISCOIDIN, CUB, EGF, LAMININ , AND ZINC METALLOPROTEASE DOMAIN CONTAINING"/>
    <property type="match status" value="1"/>
</dbReference>
<dbReference type="InterPro" id="IPR024079">
    <property type="entry name" value="MetalloPept_cat_dom_sf"/>
</dbReference>